<comment type="caution">
    <text evidence="1">The sequence shown here is derived from an EMBL/GenBank/DDBJ whole genome shotgun (WGS) entry which is preliminary data.</text>
</comment>
<dbReference type="EMBL" id="QTSX02003117">
    <property type="protein sequence ID" value="KAJ9071734.1"/>
    <property type="molecule type" value="Genomic_DNA"/>
</dbReference>
<accession>A0ACC2TAP7</accession>
<dbReference type="Proteomes" id="UP001165960">
    <property type="component" value="Unassembled WGS sequence"/>
</dbReference>
<organism evidence="1 2">
    <name type="scientific">Entomophthora muscae</name>
    <dbReference type="NCBI Taxonomy" id="34485"/>
    <lineage>
        <taxon>Eukaryota</taxon>
        <taxon>Fungi</taxon>
        <taxon>Fungi incertae sedis</taxon>
        <taxon>Zoopagomycota</taxon>
        <taxon>Entomophthoromycotina</taxon>
        <taxon>Entomophthoromycetes</taxon>
        <taxon>Entomophthorales</taxon>
        <taxon>Entomophthoraceae</taxon>
        <taxon>Entomophthora</taxon>
    </lineage>
</organism>
<name>A0ACC2TAP7_9FUNG</name>
<reference evidence="1" key="1">
    <citation type="submission" date="2022-04" db="EMBL/GenBank/DDBJ databases">
        <title>Genome of the entomopathogenic fungus Entomophthora muscae.</title>
        <authorList>
            <person name="Elya C."/>
            <person name="Lovett B.R."/>
            <person name="Lee E."/>
            <person name="Macias A.M."/>
            <person name="Hajek A.E."/>
            <person name="De Bivort B.L."/>
            <person name="Kasson M.T."/>
            <person name="De Fine Licht H.H."/>
            <person name="Stajich J.E."/>
        </authorList>
    </citation>
    <scope>NUCLEOTIDE SEQUENCE</scope>
    <source>
        <strain evidence="1">Berkeley</strain>
    </source>
</reference>
<protein>
    <submittedName>
        <fullName evidence="1">Uncharacterized protein</fullName>
    </submittedName>
</protein>
<sequence length="344" mass="39466">MEDKIRDVGVVPLMRKMGQTEQADIYHLFHFMSWDTMLQIIAGHNLNMLEYGNHPVADWISATLGFNMLCYLFPPASYFRPSYVKHLHTMYTDILNTFYATRDNHDKRLLDHFVDFKDHATGESMDYSGVYAELHNFLLASTDTTANAMTWIVHMLMEHPHIQDKLHKEIDDAKLAPDANGYINSLQCADRLPYLAAVIKETLRFLPTASTTFARIVPPGGREVLGHFLPQGTECAISIYTLHHSPLLWDRPEEFLPDRWFNDSIKRDSRHFSPFLLGPRACIGKELANMVMHLVITNLVRCFRFSKPDMANKVTPCATPIMKPAKNHLYAHIHPRIGKGFSNI</sequence>
<keyword evidence="2" id="KW-1185">Reference proteome</keyword>
<evidence type="ECO:0000313" key="2">
    <source>
        <dbReference type="Proteomes" id="UP001165960"/>
    </source>
</evidence>
<gene>
    <name evidence="1" type="ORF">DSO57_1034035</name>
</gene>
<evidence type="ECO:0000313" key="1">
    <source>
        <dbReference type="EMBL" id="KAJ9071734.1"/>
    </source>
</evidence>
<proteinExistence type="predicted"/>